<name>A0A444X6Y8_ARAHY</name>
<evidence type="ECO:0000256" key="4">
    <source>
        <dbReference type="ARBA" id="ARBA00022968"/>
    </source>
</evidence>
<keyword evidence="7" id="KW-1185">Reference proteome</keyword>
<dbReference type="AlphaFoldDB" id="A0A444X6Y8"/>
<evidence type="ECO:0000256" key="2">
    <source>
        <dbReference type="ARBA" id="ARBA00022676"/>
    </source>
</evidence>
<dbReference type="GO" id="GO:0009969">
    <property type="term" value="P:xyloglucan biosynthetic process"/>
    <property type="evidence" value="ECO:0007669"/>
    <property type="project" value="TreeGrafter"/>
</dbReference>
<dbReference type="InterPro" id="IPR008630">
    <property type="entry name" value="Glyco_trans_34"/>
</dbReference>
<dbReference type="Proteomes" id="UP000289738">
    <property type="component" value="Chromosome B10"/>
</dbReference>
<evidence type="ECO:0000256" key="1">
    <source>
        <dbReference type="ARBA" id="ARBA00004323"/>
    </source>
</evidence>
<dbReference type="EMBL" id="SDMP01000020">
    <property type="protein sequence ID" value="RYQ85431.1"/>
    <property type="molecule type" value="Genomic_DNA"/>
</dbReference>
<evidence type="ECO:0000256" key="5">
    <source>
        <dbReference type="ARBA" id="ARBA00023034"/>
    </source>
</evidence>
<sequence>MVTTYMTIWGVIVDRYEEMIENYHPFIGVLWITCGKFGNYSVERYLRQMNRAYNFNDNHILHMYGRVDIHT</sequence>
<dbReference type="PANTHER" id="PTHR31311">
    <property type="entry name" value="XYLOGLUCAN 6-XYLOSYLTRANSFERASE 5-RELATED-RELATED"/>
    <property type="match status" value="1"/>
</dbReference>
<dbReference type="GO" id="GO:0035252">
    <property type="term" value="F:UDP-xylosyltransferase activity"/>
    <property type="evidence" value="ECO:0007669"/>
    <property type="project" value="TreeGrafter"/>
</dbReference>
<dbReference type="PANTHER" id="PTHR31311:SF5">
    <property type="entry name" value="XYLOGLUCAN 6-XYLOSYLTRANSFERASE 2"/>
    <property type="match status" value="1"/>
</dbReference>
<dbReference type="GO" id="GO:0033843">
    <property type="term" value="F:xyloglucan 6-xylosyltransferase activity"/>
    <property type="evidence" value="ECO:0007669"/>
    <property type="project" value="TreeGrafter"/>
</dbReference>
<keyword evidence="4" id="KW-0812">Transmembrane</keyword>
<dbReference type="GO" id="GO:0005802">
    <property type="term" value="C:trans-Golgi network"/>
    <property type="evidence" value="ECO:0007669"/>
    <property type="project" value="TreeGrafter"/>
</dbReference>
<keyword evidence="4" id="KW-0735">Signal-anchor</keyword>
<comment type="subcellular location">
    <subcellularLocation>
        <location evidence="1">Golgi apparatus membrane</location>
        <topology evidence="1">Single-pass type II membrane protein</topology>
    </subcellularLocation>
</comment>
<evidence type="ECO:0000256" key="3">
    <source>
        <dbReference type="ARBA" id="ARBA00022679"/>
    </source>
</evidence>
<accession>A0A444X6Y8</accession>
<organism evidence="6 7">
    <name type="scientific">Arachis hypogaea</name>
    <name type="common">Peanut</name>
    <dbReference type="NCBI Taxonomy" id="3818"/>
    <lineage>
        <taxon>Eukaryota</taxon>
        <taxon>Viridiplantae</taxon>
        <taxon>Streptophyta</taxon>
        <taxon>Embryophyta</taxon>
        <taxon>Tracheophyta</taxon>
        <taxon>Spermatophyta</taxon>
        <taxon>Magnoliopsida</taxon>
        <taxon>eudicotyledons</taxon>
        <taxon>Gunneridae</taxon>
        <taxon>Pentapetalae</taxon>
        <taxon>rosids</taxon>
        <taxon>fabids</taxon>
        <taxon>Fabales</taxon>
        <taxon>Fabaceae</taxon>
        <taxon>Papilionoideae</taxon>
        <taxon>50 kb inversion clade</taxon>
        <taxon>dalbergioids sensu lato</taxon>
        <taxon>Dalbergieae</taxon>
        <taxon>Pterocarpus clade</taxon>
        <taxon>Arachis</taxon>
    </lineage>
</organism>
<dbReference type="STRING" id="3818.A0A444X6Y8"/>
<dbReference type="GO" id="GO:0000139">
    <property type="term" value="C:Golgi membrane"/>
    <property type="evidence" value="ECO:0007669"/>
    <property type="project" value="UniProtKB-SubCell"/>
</dbReference>
<evidence type="ECO:0000313" key="7">
    <source>
        <dbReference type="Proteomes" id="UP000289738"/>
    </source>
</evidence>
<dbReference type="GO" id="GO:0005768">
    <property type="term" value="C:endosome"/>
    <property type="evidence" value="ECO:0007669"/>
    <property type="project" value="TreeGrafter"/>
</dbReference>
<keyword evidence="3" id="KW-0808">Transferase</keyword>
<reference evidence="6 7" key="1">
    <citation type="submission" date="2019-01" db="EMBL/GenBank/DDBJ databases">
        <title>Sequencing of cultivated peanut Arachis hypogaea provides insights into genome evolution and oil improvement.</title>
        <authorList>
            <person name="Chen X."/>
        </authorList>
    </citation>
    <scope>NUCLEOTIDE SEQUENCE [LARGE SCALE GENOMIC DNA]</scope>
    <source>
        <strain evidence="7">cv. Fuhuasheng</strain>
        <tissue evidence="6">Leaves</tissue>
    </source>
</reference>
<protein>
    <submittedName>
        <fullName evidence="6">Uncharacterized protein</fullName>
    </submittedName>
</protein>
<evidence type="ECO:0000313" key="6">
    <source>
        <dbReference type="EMBL" id="RYQ85431.1"/>
    </source>
</evidence>
<proteinExistence type="predicted"/>
<comment type="caution">
    <text evidence="6">The sequence shown here is derived from an EMBL/GenBank/DDBJ whole genome shotgun (WGS) entry which is preliminary data.</text>
</comment>
<gene>
    <name evidence="6" type="ORF">Ahy_B10g104995</name>
</gene>
<keyword evidence="2" id="KW-0328">Glycosyltransferase</keyword>
<keyword evidence="5" id="KW-0333">Golgi apparatus</keyword>
<dbReference type="GO" id="GO:0016758">
    <property type="term" value="F:hexosyltransferase activity"/>
    <property type="evidence" value="ECO:0007669"/>
    <property type="project" value="TreeGrafter"/>
</dbReference>